<name>A0A167KQ87_CALVF</name>
<protein>
    <submittedName>
        <fullName evidence="2">Uncharacterized protein</fullName>
    </submittedName>
</protein>
<feature type="region of interest" description="Disordered" evidence="1">
    <location>
        <begin position="841"/>
        <end position="1004"/>
    </location>
</feature>
<feature type="compositionally biased region" description="Basic and acidic residues" evidence="1">
    <location>
        <begin position="593"/>
        <end position="603"/>
    </location>
</feature>
<feature type="region of interest" description="Disordered" evidence="1">
    <location>
        <begin position="1262"/>
        <end position="1289"/>
    </location>
</feature>
<feature type="compositionally biased region" description="Basic and acidic residues" evidence="1">
    <location>
        <begin position="1330"/>
        <end position="1346"/>
    </location>
</feature>
<dbReference type="OrthoDB" id="10622186at2759"/>
<feature type="compositionally biased region" description="Polar residues" evidence="1">
    <location>
        <begin position="937"/>
        <end position="950"/>
    </location>
</feature>
<organism evidence="2 3">
    <name type="scientific">Calocera viscosa (strain TUFC12733)</name>
    <dbReference type="NCBI Taxonomy" id="1330018"/>
    <lineage>
        <taxon>Eukaryota</taxon>
        <taxon>Fungi</taxon>
        <taxon>Dikarya</taxon>
        <taxon>Basidiomycota</taxon>
        <taxon>Agaricomycotina</taxon>
        <taxon>Dacrymycetes</taxon>
        <taxon>Dacrymycetales</taxon>
        <taxon>Dacrymycetaceae</taxon>
        <taxon>Calocera</taxon>
    </lineage>
</organism>
<feature type="compositionally biased region" description="Polar residues" evidence="1">
    <location>
        <begin position="841"/>
        <end position="850"/>
    </location>
</feature>
<feature type="compositionally biased region" description="Basic and acidic residues" evidence="1">
    <location>
        <begin position="560"/>
        <end position="572"/>
    </location>
</feature>
<reference evidence="2 3" key="1">
    <citation type="journal article" date="2016" name="Mol. Biol. Evol.">
        <title>Comparative Genomics of Early-Diverging Mushroom-Forming Fungi Provides Insights into the Origins of Lignocellulose Decay Capabilities.</title>
        <authorList>
            <person name="Nagy L.G."/>
            <person name="Riley R."/>
            <person name="Tritt A."/>
            <person name="Adam C."/>
            <person name="Daum C."/>
            <person name="Floudas D."/>
            <person name="Sun H."/>
            <person name="Yadav J.S."/>
            <person name="Pangilinan J."/>
            <person name="Larsson K.H."/>
            <person name="Matsuura K."/>
            <person name="Barry K."/>
            <person name="Labutti K."/>
            <person name="Kuo R."/>
            <person name="Ohm R.A."/>
            <person name="Bhattacharya S.S."/>
            <person name="Shirouzu T."/>
            <person name="Yoshinaga Y."/>
            <person name="Martin F.M."/>
            <person name="Grigoriev I.V."/>
            <person name="Hibbett D.S."/>
        </authorList>
    </citation>
    <scope>NUCLEOTIDE SEQUENCE [LARGE SCALE GENOMIC DNA]</scope>
    <source>
        <strain evidence="2 3">TUFC12733</strain>
    </source>
</reference>
<evidence type="ECO:0000313" key="2">
    <source>
        <dbReference type="EMBL" id="KZO94883.1"/>
    </source>
</evidence>
<accession>A0A167KQ87</accession>
<feature type="compositionally biased region" description="Acidic residues" evidence="1">
    <location>
        <begin position="1275"/>
        <end position="1289"/>
    </location>
</feature>
<gene>
    <name evidence="2" type="ORF">CALVIDRAFT_528519</name>
</gene>
<feature type="compositionally biased region" description="Low complexity" evidence="1">
    <location>
        <begin position="1082"/>
        <end position="1092"/>
    </location>
</feature>
<sequence length="1367" mass="153704">MSEWTSERGLKELPTVDTGLRGRTKEEVQDCVDRHMSDIVSQGLQVLWKSQNLSTVLGSGGKSNYREDVSRWSVALNPFLSYYFYMGMSDRLPLPVTTKVHSILAAGEDLSRKGIGLPNDEGRTLNFLQLPSEFFQLYKCYTHIRPGGRPEPTRVINDDGIMKLRYRENRLTKSVFLNWDRRGRVSFCLLFKRLFAILGEVPSLGMPREQHVSYQTAIRGLWTVCEKGRRHLHIGQYPGELQVLMLEHALHARNILWAHDVHYSDTILQDDYIPTSIARFAQGRTPWLWMQAPPLHREGGEHSAWWSRTIDQRAPYVRDHIDATFGDDLVDVILADVVWELHAQPAAIDVYIAATLDSWCRMCGVRMNTTMTHNLSILLKQLNKLVSPMQRTPSETQTDGVTDNYAFPLPMNLLPVDGLSSEHIRHCPLMSNLDPLGIDCFERDTWTEKFYATVNKSYSSEEERVRAGLMYASFDEEAVNMHGRAFNELAMGYVNSALIFIHAGNKDLEDCLPDLVNIPTYIRQDHIESFAFSEAQHLDVARKYVKETRLRVRGGNSIAQHEERDRNAEPKPGRKRGTIQTEGKTVRFVAGTKRSDGPTKKPAQDTVPDTVVSSPPLNGLFRDAAMSPSATRDAEKDHNPVNSDGDLNSTTAQLIKPISDTAGPIVSEEPVKDTTNHHTEEEDNVLHEVQDIMLPFAPQLLGLPIELNHKPTGSDVQKDVQKTSVTGDTTVQDQPYMEPIQDGADMNSPSSVNVPMDDDESGHPCTGWERTTSNMSHTGEGYDTLLLSSSEATRVSPVVPSLKVVEQNPPQQDIEQATISYHSIPAAPSIAVVERTCGQAEPNTLTNSVDPSDVEEEPSPKAPTAEKNGTFTQEVSDSQKQGARNSADQSPEQRSAQRKRPRKPSPLEESDDEEDLAERQGETRKKRRLFGAERTASPKSGSADPSNASPDPTPRQRKRRRESIVLEQSDDEEQSPGHEGATRMKRTGLRRATNMSPTVSSGKKSYQIVVLTTRQTKTPRASNRLEGTDVETRTARTVLPRNRGKVSVTEAEAHDTEQVSVVLYTEDVVIRPVQRARSGPRSTSESAATPAKSSKKALVNYYTNVEDHRRKGHVYYNSKSFDKRTMIALRMVKTDRTLRKWTPSDGYLIGERIVPLRVSRSNLSAELIREHGSLEVADSGKGFTYWRHGAFRCQTCQQRTLWYMDKEKNILADECKPYEICEKRKRGEKCSACSRDGAECLERTSDLRSNDPETKPCPVPCTVYDDARENQGEGDPLDEYGEEYDDGSAEEDNLHFLPAERQATKAPAVNDLWNEKLALLGLPKESNASKSERDSKRRADNREKTKQGIPRDPAKDKFRKRSLRIPT</sequence>
<evidence type="ECO:0000313" key="3">
    <source>
        <dbReference type="Proteomes" id="UP000076738"/>
    </source>
</evidence>
<dbReference type="EMBL" id="KV417292">
    <property type="protein sequence ID" value="KZO94883.1"/>
    <property type="molecule type" value="Genomic_DNA"/>
</dbReference>
<dbReference type="Proteomes" id="UP000076738">
    <property type="component" value="Unassembled WGS sequence"/>
</dbReference>
<feature type="region of interest" description="Disordered" evidence="1">
    <location>
        <begin position="1319"/>
        <end position="1367"/>
    </location>
</feature>
<feature type="region of interest" description="Disordered" evidence="1">
    <location>
        <begin position="1074"/>
        <end position="1093"/>
    </location>
</feature>
<feature type="compositionally biased region" description="Basic residues" evidence="1">
    <location>
        <begin position="1357"/>
        <end position="1367"/>
    </location>
</feature>
<feature type="compositionally biased region" description="Polar residues" evidence="1">
    <location>
        <begin position="867"/>
        <end position="894"/>
    </location>
</feature>
<evidence type="ECO:0000256" key="1">
    <source>
        <dbReference type="SAM" id="MobiDB-lite"/>
    </source>
</evidence>
<feature type="region of interest" description="Disordered" evidence="1">
    <location>
        <begin position="555"/>
        <end position="648"/>
    </location>
</feature>
<feature type="region of interest" description="Disordered" evidence="1">
    <location>
        <begin position="756"/>
        <end position="776"/>
    </location>
</feature>
<keyword evidence="3" id="KW-1185">Reference proteome</keyword>
<feature type="compositionally biased region" description="Polar residues" evidence="1">
    <location>
        <begin position="993"/>
        <end position="1004"/>
    </location>
</feature>
<proteinExistence type="predicted"/>